<evidence type="ECO:0000259" key="2">
    <source>
        <dbReference type="PROSITE" id="PS50112"/>
    </source>
</evidence>
<dbReference type="PROSITE" id="PS50883">
    <property type="entry name" value="EAL"/>
    <property type="match status" value="1"/>
</dbReference>
<dbReference type="InterPro" id="IPR035919">
    <property type="entry name" value="EAL_sf"/>
</dbReference>
<dbReference type="Gene3D" id="3.30.450.20">
    <property type="entry name" value="PAS domain"/>
    <property type="match status" value="1"/>
</dbReference>
<feature type="domain" description="PAS" evidence="2">
    <location>
        <begin position="186"/>
        <end position="247"/>
    </location>
</feature>
<organism evidence="6">
    <name type="scientific">Methylobacterium bullatum</name>
    <dbReference type="NCBI Taxonomy" id="570505"/>
    <lineage>
        <taxon>Bacteria</taxon>
        <taxon>Pseudomonadati</taxon>
        <taxon>Pseudomonadota</taxon>
        <taxon>Alphaproteobacteria</taxon>
        <taxon>Hyphomicrobiales</taxon>
        <taxon>Methylobacteriaceae</taxon>
        <taxon>Methylobacterium</taxon>
    </lineage>
</organism>
<dbReference type="CDD" id="cd01948">
    <property type="entry name" value="EAL"/>
    <property type="match status" value="1"/>
</dbReference>
<evidence type="ECO:0000256" key="1">
    <source>
        <dbReference type="SAM" id="MobiDB-lite"/>
    </source>
</evidence>
<dbReference type="SMART" id="SM00052">
    <property type="entry name" value="EAL"/>
    <property type="match status" value="1"/>
</dbReference>
<feature type="domain" description="GGDEF" evidence="5">
    <location>
        <begin position="332"/>
        <end position="464"/>
    </location>
</feature>
<dbReference type="SMART" id="SM00267">
    <property type="entry name" value="GGDEF"/>
    <property type="match status" value="1"/>
</dbReference>
<name>A0A679J7S8_9HYPH</name>
<dbReference type="CDD" id="cd01949">
    <property type="entry name" value="GGDEF"/>
    <property type="match status" value="1"/>
</dbReference>
<sequence>MLGADTMNPPPSAPAGTDDRPAPTDDAERLAALHPSRMIGTAPDAGLERIVAVTAASLGTPMAWVSLVDDEVSWLVARIGVDLHRLPRHGLPYERVLTQSGIVVANADEDGLLFRDLPSVRFHAGAPLITAEGHCIGSLCVLDTTPRGGFDDAERSKLAAFADLVMDRLEIRRAQLANAAAIGFAQAAEYALLVVDGTGTITFCNPSAEALFGYGAGGMVGWPVEIIIPEPLRAAHRAGLRRIVSGGASQLAGRTIELTALHRDGRTFPIEFSMSIWQGPGGIGMGAVIRDISEWRARDAKLVQLAHHDKLTGLTNRALFDERLDAILATDQHATVMLLDLDGFKEVNDSLGHAVGDVLLQAVAVRLSSWVTSQITVARFGGDEFALLLPGRGNPLDAGALAAQILEAFQTPFPVAGHVFHVGLSIGAAIGGPGTVRDELIADADLALYQAKRDGRRCFRLFEQSMRNAVVARRTLHDELTRAVERAELVLHYQPQVELDSGQVIGAEALVRWQHPTRGLLLPAAFIDALEAHPLAASVGRWIVDDACRQSALWRTLGLPPLRVAVNLFGAHLRTGRLAREVIGALERHALPPSLLEIEVTERIALQTDDSLLDPLRELHRHGVSIAFDDFGTGYASLSSLKRFPLTRLKIDRGFVRDILTDRHDAEIVRAVLGMAQSFGLDVIAEGIETIEQDTMLRIMGCREGQGYLYGRAMTAEALAALVMGGRLEGRRGPKAA</sequence>
<evidence type="ECO:0000313" key="6">
    <source>
        <dbReference type="EMBL" id="CAA2102240.1"/>
    </source>
</evidence>
<dbReference type="SMART" id="SM00091">
    <property type="entry name" value="PAS"/>
    <property type="match status" value="1"/>
</dbReference>
<proteinExistence type="predicted"/>
<dbReference type="NCBIfam" id="TIGR00229">
    <property type="entry name" value="sensory_box"/>
    <property type="match status" value="1"/>
</dbReference>
<dbReference type="Pfam" id="PF00563">
    <property type="entry name" value="EAL"/>
    <property type="match status" value="1"/>
</dbReference>
<dbReference type="Pfam" id="PF01590">
    <property type="entry name" value="GAF"/>
    <property type="match status" value="1"/>
</dbReference>
<dbReference type="SUPFAM" id="SSF55785">
    <property type="entry name" value="PYP-like sensor domain (PAS domain)"/>
    <property type="match status" value="1"/>
</dbReference>
<dbReference type="InterPro" id="IPR000700">
    <property type="entry name" value="PAS-assoc_C"/>
</dbReference>
<reference evidence="6" key="1">
    <citation type="submission" date="2019-12" db="EMBL/GenBank/DDBJ databases">
        <authorList>
            <person name="Cremers G."/>
        </authorList>
    </citation>
    <scope>NUCLEOTIDE SEQUENCE</scope>
    <source>
        <strain evidence="6">Mbul1</strain>
    </source>
</reference>
<dbReference type="SUPFAM" id="SSF55781">
    <property type="entry name" value="GAF domain-like"/>
    <property type="match status" value="1"/>
</dbReference>
<dbReference type="NCBIfam" id="TIGR00254">
    <property type="entry name" value="GGDEF"/>
    <property type="match status" value="1"/>
</dbReference>
<dbReference type="Gene3D" id="3.30.70.270">
    <property type="match status" value="1"/>
</dbReference>
<dbReference type="Gene3D" id="3.30.450.40">
    <property type="match status" value="1"/>
</dbReference>
<evidence type="ECO:0000259" key="4">
    <source>
        <dbReference type="PROSITE" id="PS50883"/>
    </source>
</evidence>
<evidence type="ECO:0000259" key="5">
    <source>
        <dbReference type="PROSITE" id="PS50887"/>
    </source>
</evidence>
<accession>A0A679J7S8</accession>
<dbReference type="InterPro" id="IPR052155">
    <property type="entry name" value="Biofilm_reg_signaling"/>
</dbReference>
<dbReference type="Pfam" id="PF00990">
    <property type="entry name" value="GGDEF"/>
    <property type="match status" value="1"/>
</dbReference>
<dbReference type="PROSITE" id="PS50112">
    <property type="entry name" value="PAS"/>
    <property type="match status" value="1"/>
</dbReference>
<dbReference type="PANTHER" id="PTHR44757:SF2">
    <property type="entry name" value="BIOFILM ARCHITECTURE MAINTENANCE PROTEIN MBAA"/>
    <property type="match status" value="1"/>
</dbReference>
<dbReference type="SUPFAM" id="SSF55073">
    <property type="entry name" value="Nucleotide cyclase"/>
    <property type="match status" value="1"/>
</dbReference>
<dbReference type="InterPro" id="IPR000160">
    <property type="entry name" value="GGDEF_dom"/>
</dbReference>
<dbReference type="AlphaFoldDB" id="A0A679J7S8"/>
<dbReference type="InterPro" id="IPR035965">
    <property type="entry name" value="PAS-like_dom_sf"/>
</dbReference>
<dbReference type="CDD" id="cd00130">
    <property type="entry name" value="PAS"/>
    <property type="match status" value="1"/>
</dbReference>
<dbReference type="InterPro" id="IPR000014">
    <property type="entry name" value="PAS"/>
</dbReference>
<dbReference type="Pfam" id="PF13426">
    <property type="entry name" value="PAS_9"/>
    <property type="match status" value="1"/>
</dbReference>
<dbReference type="PROSITE" id="PS50887">
    <property type="entry name" value="GGDEF"/>
    <property type="match status" value="1"/>
</dbReference>
<dbReference type="EMBL" id="LR743504">
    <property type="protein sequence ID" value="CAA2102240.1"/>
    <property type="molecule type" value="Genomic_DNA"/>
</dbReference>
<feature type="domain" description="EAL" evidence="4">
    <location>
        <begin position="473"/>
        <end position="727"/>
    </location>
</feature>
<dbReference type="SUPFAM" id="SSF141868">
    <property type="entry name" value="EAL domain-like"/>
    <property type="match status" value="1"/>
</dbReference>
<evidence type="ECO:0000259" key="3">
    <source>
        <dbReference type="PROSITE" id="PS50113"/>
    </source>
</evidence>
<dbReference type="InterPro" id="IPR001633">
    <property type="entry name" value="EAL_dom"/>
</dbReference>
<dbReference type="Gene3D" id="3.20.20.450">
    <property type="entry name" value="EAL domain"/>
    <property type="match status" value="1"/>
</dbReference>
<dbReference type="InterPro" id="IPR029787">
    <property type="entry name" value="Nucleotide_cyclase"/>
</dbReference>
<protein>
    <submittedName>
        <fullName evidence="6">Putative signaling protein</fullName>
    </submittedName>
</protein>
<dbReference type="PANTHER" id="PTHR44757">
    <property type="entry name" value="DIGUANYLATE CYCLASE DGCP"/>
    <property type="match status" value="1"/>
</dbReference>
<dbReference type="InterPro" id="IPR029016">
    <property type="entry name" value="GAF-like_dom_sf"/>
</dbReference>
<feature type="region of interest" description="Disordered" evidence="1">
    <location>
        <begin position="1"/>
        <end position="25"/>
    </location>
</feature>
<dbReference type="InterPro" id="IPR003018">
    <property type="entry name" value="GAF"/>
</dbReference>
<gene>
    <name evidence="6" type="ORF">MBUL_01585</name>
</gene>
<dbReference type="InterPro" id="IPR043128">
    <property type="entry name" value="Rev_trsase/Diguanyl_cyclase"/>
</dbReference>
<dbReference type="PROSITE" id="PS50113">
    <property type="entry name" value="PAC"/>
    <property type="match status" value="1"/>
</dbReference>
<feature type="domain" description="PAC" evidence="3">
    <location>
        <begin position="254"/>
        <end position="304"/>
    </location>
</feature>